<accession>A0A1I5F623</accession>
<comment type="similarity">
    <text evidence="2 4">Belongs to the class-III pyridoxal-phosphate-dependent aminotransferase family.</text>
</comment>
<evidence type="ECO:0000256" key="1">
    <source>
        <dbReference type="ARBA" id="ARBA00001933"/>
    </source>
</evidence>
<evidence type="ECO:0000256" key="4">
    <source>
        <dbReference type="RuleBase" id="RU003560"/>
    </source>
</evidence>
<dbReference type="InterPro" id="IPR015421">
    <property type="entry name" value="PyrdxlP-dep_Trfase_major"/>
</dbReference>
<proteinExistence type="inferred from homology"/>
<name>A0A1I5F623_9FIRM</name>
<dbReference type="RefSeq" id="WP_091686147.1">
    <property type="nucleotide sequence ID" value="NZ_BAABFM010000014.1"/>
</dbReference>
<reference evidence="5 6" key="1">
    <citation type="submission" date="2016-10" db="EMBL/GenBank/DDBJ databases">
        <authorList>
            <person name="de Groot N.N."/>
        </authorList>
    </citation>
    <scope>NUCLEOTIDE SEQUENCE [LARGE SCALE GENOMIC DNA]</scope>
    <source>
        <strain evidence="5 6">DSM 1283</strain>
    </source>
</reference>
<dbReference type="CDD" id="cd00610">
    <property type="entry name" value="OAT_like"/>
    <property type="match status" value="1"/>
</dbReference>
<organism evidence="5 6">
    <name type="scientific">Anaerocolumna aminovalerica</name>
    <dbReference type="NCBI Taxonomy" id="1527"/>
    <lineage>
        <taxon>Bacteria</taxon>
        <taxon>Bacillati</taxon>
        <taxon>Bacillota</taxon>
        <taxon>Clostridia</taxon>
        <taxon>Lachnospirales</taxon>
        <taxon>Lachnospiraceae</taxon>
        <taxon>Anaerocolumna</taxon>
    </lineage>
</organism>
<evidence type="ECO:0000256" key="3">
    <source>
        <dbReference type="ARBA" id="ARBA00022898"/>
    </source>
</evidence>
<dbReference type="EMBL" id="FOWD01000012">
    <property type="protein sequence ID" value="SFO19177.1"/>
    <property type="molecule type" value="Genomic_DNA"/>
</dbReference>
<dbReference type="PANTHER" id="PTHR43094:SF1">
    <property type="entry name" value="AMINOTRANSFERASE CLASS-III"/>
    <property type="match status" value="1"/>
</dbReference>
<dbReference type="Pfam" id="PF00202">
    <property type="entry name" value="Aminotran_3"/>
    <property type="match status" value="1"/>
</dbReference>
<dbReference type="AlphaFoldDB" id="A0A1I5F623"/>
<evidence type="ECO:0000313" key="5">
    <source>
        <dbReference type="EMBL" id="SFO19177.1"/>
    </source>
</evidence>
<dbReference type="SUPFAM" id="SSF53383">
    <property type="entry name" value="PLP-dependent transferases"/>
    <property type="match status" value="1"/>
</dbReference>
<gene>
    <name evidence="5" type="ORF">SAMN04489757_11260</name>
</gene>
<dbReference type="PANTHER" id="PTHR43094">
    <property type="entry name" value="AMINOTRANSFERASE"/>
    <property type="match status" value="1"/>
</dbReference>
<dbReference type="InterPro" id="IPR005814">
    <property type="entry name" value="Aminotrans_3"/>
</dbReference>
<comment type="cofactor">
    <cofactor evidence="1">
        <name>pyridoxal 5'-phosphate</name>
        <dbReference type="ChEBI" id="CHEBI:597326"/>
    </cofactor>
</comment>
<dbReference type="InterPro" id="IPR049704">
    <property type="entry name" value="Aminotrans_3_PPA_site"/>
</dbReference>
<keyword evidence="5" id="KW-0032">Aminotransferase</keyword>
<evidence type="ECO:0000256" key="2">
    <source>
        <dbReference type="ARBA" id="ARBA00008954"/>
    </source>
</evidence>
<dbReference type="Gene3D" id="3.90.1150.10">
    <property type="entry name" value="Aspartate Aminotransferase, domain 1"/>
    <property type="match status" value="1"/>
</dbReference>
<keyword evidence="3 4" id="KW-0663">Pyridoxal phosphate</keyword>
<dbReference type="PROSITE" id="PS00600">
    <property type="entry name" value="AA_TRANSFER_CLASS_3"/>
    <property type="match status" value="1"/>
</dbReference>
<keyword evidence="5" id="KW-0808">Transferase</keyword>
<dbReference type="GO" id="GO:0008483">
    <property type="term" value="F:transaminase activity"/>
    <property type="evidence" value="ECO:0007669"/>
    <property type="project" value="UniProtKB-KW"/>
</dbReference>
<dbReference type="InterPro" id="IPR015422">
    <property type="entry name" value="PyrdxlP-dep_Trfase_small"/>
</dbReference>
<protein>
    <submittedName>
        <fullName evidence="5">Adenosylmethionine-8-amino-7-oxononanoate aminotransferase</fullName>
    </submittedName>
</protein>
<dbReference type="GO" id="GO:0030170">
    <property type="term" value="F:pyridoxal phosphate binding"/>
    <property type="evidence" value="ECO:0007669"/>
    <property type="project" value="InterPro"/>
</dbReference>
<dbReference type="FunFam" id="3.40.640.10:FF:000004">
    <property type="entry name" value="Acetylornithine aminotransferase"/>
    <property type="match status" value="1"/>
</dbReference>
<dbReference type="Gene3D" id="3.40.640.10">
    <property type="entry name" value="Type I PLP-dependent aspartate aminotransferase-like (Major domain)"/>
    <property type="match status" value="1"/>
</dbReference>
<dbReference type="STRING" id="1527.SAMN04489757_11260"/>
<dbReference type="Proteomes" id="UP000198806">
    <property type="component" value="Unassembled WGS sequence"/>
</dbReference>
<keyword evidence="6" id="KW-1185">Reference proteome</keyword>
<dbReference type="OrthoDB" id="9807885at2"/>
<dbReference type="GO" id="GO:0005829">
    <property type="term" value="C:cytosol"/>
    <property type="evidence" value="ECO:0007669"/>
    <property type="project" value="TreeGrafter"/>
</dbReference>
<sequence length="434" mass="48447">MVDESTCWKPFNKVNSQGRLDIVRGEGVYLYDSNGQQYIDAYSGLWNMHYGYSDQDIKNAIIEQMDILPYANPITINYHQNEELATLLCTITHDEISKIIYTCTGSESIEAAIKISRKYSALKGKEKHLIAVMPNSYHGSYYGAMSASGYENSFKEGYGPMLDGFVTLPLPFCRCCKSGNVSDYCLKEMLDTLYKELDSIKDKLCGVLIEPVIASGGVMELPKEYLLALSQFCKDEDILLICDEVATGFGRTGSMFCFQKYNIKPDIITLSKGINNGYLPLGAVCVTKKIVREFIDKDTLLFHLSTQNGNPICIAAAIANIKKMLSDNITERVNILSSLFKEMLLKELDGLNNIHDIRISGLMIAIDIVNPDTNKPISQEELSGVQQKIYMSGCIAGCSYVEGITSSVLILPPFILKKNEVKKIVRIMYQSLMI</sequence>
<evidence type="ECO:0000313" key="6">
    <source>
        <dbReference type="Proteomes" id="UP000198806"/>
    </source>
</evidence>
<dbReference type="InterPro" id="IPR015424">
    <property type="entry name" value="PyrdxlP-dep_Trfase"/>
</dbReference>
<dbReference type="PIRSF" id="PIRSF000521">
    <property type="entry name" value="Transaminase_4ab_Lys_Orn"/>
    <property type="match status" value="1"/>
</dbReference>